<dbReference type="Proteomes" id="UP000572635">
    <property type="component" value="Unassembled WGS sequence"/>
</dbReference>
<dbReference type="InterPro" id="IPR037401">
    <property type="entry name" value="SnoaL-like"/>
</dbReference>
<proteinExistence type="predicted"/>
<dbReference type="AlphaFoldDB" id="A0A7W8QGX2"/>
<dbReference type="SUPFAM" id="SSF54427">
    <property type="entry name" value="NTF2-like"/>
    <property type="match status" value="1"/>
</dbReference>
<sequence length="146" mass="15959">MDEAAARELYRRWLPGMWEAPTEELDRIAREVFTDDVVGHWPGRDVHGPTAVADQIRTTHAMFTRIRTTVQVGPVIGADGLVAAHWLFTADYVDGVPGATASPGTGVRYPGADFFRVRDGRFAEYWVVGDTMTLMAQLGALGPEAG</sequence>
<name>A0A7W8QGX2_9ACTN</name>
<keyword evidence="3" id="KW-1185">Reference proteome</keyword>
<dbReference type="InterPro" id="IPR032710">
    <property type="entry name" value="NTF2-like_dom_sf"/>
</dbReference>
<organism evidence="2 3">
    <name type="scientific">Nocardiopsis composta</name>
    <dbReference type="NCBI Taxonomy" id="157465"/>
    <lineage>
        <taxon>Bacteria</taxon>
        <taxon>Bacillati</taxon>
        <taxon>Actinomycetota</taxon>
        <taxon>Actinomycetes</taxon>
        <taxon>Streptosporangiales</taxon>
        <taxon>Nocardiopsidaceae</taxon>
        <taxon>Nocardiopsis</taxon>
    </lineage>
</organism>
<dbReference type="EMBL" id="JACHDB010000001">
    <property type="protein sequence ID" value="MBB5430282.1"/>
    <property type="molecule type" value="Genomic_DNA"/>
</dbReference>
<evidence type="ECO:0000313" key="2">
    <source>
        <dbReference type="EMBL" id="MBB5430282.1"/>
    </source>
</evidence>
<comment type="caution">
    <text evidence="2">The sequence shown here is derived from an EMBL/GenBank/DDBJ whole genome shotgun (WGS) entry which is preliminary data.</text>
</comment>
<protein>
    <recommendedName>
        <fullName evidence="1">SnoaL-like domain-containing protein</fullName>
    </recommendedName>
</protein>
<reference evidence="2 3" key="1">
    <citation type="submission" date="2020-08" db="EMBL/GenBank/DDBJ databases">
        <title>Sequencing the genomes of 1000 actinobacteria strains.</title>
        <authorList>
            <person name="Klenk H.-P."/>
        </authorList>
    </citation>
    <scope>NUCLEOTIDE SEQUENCE [LARGE SCALE GENOMIC DNA]</scope>
    <source>
        <strain evidence="2 3">DSM 44551</strain>
    </source>
</reference>
<evidence type="ECO:0000313" key="3">
    <source>
        <dbReference type="Proteomes" id="UP000572635"/>
    </source>
</evidence>
<gene>
    <name evidence="2" type="ORF">HDA36_000366</name>
</gene>
<feature type="domain" description="SnoaL-like" evidence="1">
    <location>
        <begin position="25"/>
        <end position="125"/>
    </location>
</feature>
<dbReference type="Pfam" id="PF12680">
    <property type="entry name" value="SnoaL_2"/>
    <property type="match status" value="1"/>
</dbReference>
<evidence type="ECO:0000259" key="1">
    <source>
        <dbReference type="Pfam" id="PF12680"/>
    </source>
</evidence>
<dbReference type="Gene3D" id="3.10.450.50">
    <property type="match status" value="1"/>
</dbReference>
<dbReference type="RefSeq" id="WP_184388055.1">
    <property type="nucleotide sequence ID" value="NZ_BAAAJD010000066.1"/>
</dbReference>
<accession>A0A7W8QGX2</accession>